<keyword evidence="4 10" id="KW-0328">Glycosyltransferase</keyword>
<dbReference type="PANTHER" id="PTHR12413:SF2">
    <property type="entry name" value="DOLICHYL PYROPHOSPHATE GLC1MAN9GLCNAC2 ALPHA-1,3-GLUCOSYLTRANSFERASE-RELATED"/>
    <property type="match status" value="1"/>
</dbReference>
<evidence type="ECO:0000256" key="4">
    <source>
        <dbReference type="ARBA" id="ARBA00022676"/>
    </source>
</evidence>
<dbReference type="EMBL" id="CM009303">
    <property type="protein sequence ID" value="PNT03147.2"/>
    <property type="molecule type" value="Genomic_DNA"/>
</dbReference>
<dbReference type="Pfam" id="PF03155">
    <property type="entry name" value="Alg6_Alg8"/>
    <property type="match status" value="1"/>
</dbReference>
<dbReference type="UniPathway" id="UPA00378"/>
<dbReference type="GO" id="GO:0005789">
    <property type="term" value="C:endoplasmic reticulum membrane"/>
    <property type="evidence" value="ECO:0000318"/>
    <property type="project" value="GO_Central"/>
</dbReference>
<comment type="caution">
    <text evidence="11">The sequence shown here is derived from an EMBL/GenBank/DDBJ whole genome shotgun (WGS) entry which is preliminary data.</text>
</comment>
<proteinExistence type="inferred from homology"/>
<evidence type="ECO:0000313" key="12">
    <source>
        <dbReference type="Proteomes" id="UP000006729"/>
    </source>
</evidence>
<evidence type="ECO:0000256" key="3">
    <source>
        <dbReference type="ARBA" id="ARBA00008715"/>
    </source>
</evidence>
<evidence type="ECO:0000256" key="8">
    <source>
        <dbReference type="ARBA" id="ARBA00022989"/>
    </source>
</evidence>
<evidence type="ECO:0000256" key="7">
    <source>
        <dbReference type="ARBA" id="ARBA00022824"/>
    </source>
</evidence>
<keyword evidence="7 10" id="KW-0256">Endoplasmic reticulum</keyword>
<evidence type="ECO:0000256" key="6">
    <source>
        <dbReference type="ARBA" id="ARBA00022692"/>
    </source>
</evidence>
<comment type="pathway">
    <text evidence="2 10">Protein modification; protein glycosylation.</text>
</comment>
<comment type="subcellular location">
    <subcellularLocation>
        <location evidence="1 10">Endoplasmic reticulum membrane</location>
        <topology evidence="1 10">Multi-pass membrane protein</topology>
    </subcellularLocation>
</comment>
<dbReference type="Proteomes" id="UP000006729">
    <property type="component" value="Chromosome 14"/>
</dbReference>
<keyword evidence="5 10" id="KW-0808">Transferase</keyword>
<evidence type="ECO:0000256" key="2">
    <source>
        <dbReference type="ARBA" id="ARBA00004922"/>
    </source>
</evidence>
<keyword evidence="6 10" id="KW-0812">Transmembrane</keyword>
<keyword evidence="9 10" id="KW-0472">Membrane</keyword>
<dbReference type="AlphaFoldDB" id="A0A2K1XQU5"/>
<dbReference type="InParanoid" id="A0A2K1XQU5"/>
<reference evidence="11 12" key="1">
    <citation type="journal article" date="2006" name="Science">
        <title>The genome of black cottonwood, Populus trichocarpa (Torr. &amp; Gray).</title>
        <authorList>
            <person name="Tuskan G.A."/>
            <person name="Difazio S."/>
            <person name="Jansson S."/>
            <person name="Bohlmann J."/>
            <person name="Grigoriev I."/>
            <person name="Hellsten U."/>
            <person name="Putnam N."/>
            <person name="Ralph S."/>
            <person name="Rombauts S."/>
            <person name="Salamov A."/>
            <person name="Schein J."/>
            <person name="Sterck L."/>
            <person name="Aerts A."/>
            <person name="Bhalerao R.R."/>
            <person name="Bhalerao R.P."/>
            <person name="Blaudez D."/>
            <person name="Boerjan W."/>
            <person name="Brun A."/>
            <person name="Brunner A."/>
            <person name="Busov V."/>
            <person name="Campbell M."/>
            <person name="Carlson J."/>
            <person name="Chalot M."/>
            <person name="Chapman J."/>
            <person name="Chen G.L."/>
            <person name="Cooper D."/>
            <person name="Coutinho P.M."/>
            <person name="Couturier J."/>
            <person name="Covert S."/>
            <person name="Cronk Q."/>
            <person name="Cunningham R."/>
            <person name="Davis J."/>
            <person name="Degroeve S."/>
            <person name="Dejardin A."/>
            <person name="Depamphilis C."/>
            <person name="Detter J."/>
            <person name="Dirks B."/>
            <person name="Dubchak I."/>
            <person name="Duplessis S."/>
            <person name="Ehlting J."/>
            <person name="Ellis B."/>
            <person name="Gendler K."/>
            <person name="Goodstein D."/>
            <person name="Gribskov M."/>
            <person name="Grimwood J."/>
            <person name="Groover A."/>
            <person name="Gunter L."/>
            <person name="Hamberger B."/>
            <person name="Heinze B."/>
            <person name="Helariutta Y."/>
            <person name="Henrissat B."/>
            <person name="Holligan D."/>
            <person name="Holt R."/>
            <person name="Huang W."/>
            <person name="Islam-Faridi N."/>
            <person name="Jones S."/>
            <person name="Jones-Rhoades M."/>
            <person name="Jorgensen R."/>
            <person name="Joshi C."/>
            <person name="Kangasjarvi J."/>
            <person name="Karlsson J."/>
            <person name="Kelleher C."/>
            <person name="Kirkpatrick R."/>
            <person name="Kirst M."/>
            <person name="Kohler A."/>
            <person name="Kalluri U."/>
            <person name="Larimer F."/>
            <person name="Leebens-Mack J."/>
            <person name="Leple J.C."/>
            <person name="Locascio P."/>
            <person name="Lou Y."/>
            <person name="Lucas S."/>
            <person name="Martin F."/>
            <person name="Montanini B."/>
            <person name="Napoli C."/>
            <person name="Nelson D.R."/>
            <person name="Nelson C."/>
            <person name="Nieminen K."/>
            <person name="Nilsson O."/>
            <person name="Pereda V."/>
            <person name="Peter G."/>
            <person name="Philippe R."/>
            <person name="Pilate G."/>
            <person name="Poliakov A."/>
            <person name="Razumovskaya J."/>
            <person name="Richardson P."/>
            <person name="Rinaldi C."/>
            <person name="Ritland K."/>
            <person name="Rouze P."/>
            <person name="Ryaboy D."/>
            <person name="Schmutz J."/>
            <person name="Schrader J."/>
            <person name="Segerman B."/>
            <person name="Shin H."/>
            <person name="Siddiqui A."/>
            <person name="Sterky F."/>
            <person name="Terry A."/>
            <person name="Tsai C.J."/>
            <person name="Uberbacher E."/>
            <person name="Unneberg P."/>
            <person name="Vahala J."/>
            <person name="Wall K."/>
            <person name="Wessler S."/>
            <person name="Yang G."/>
            <person name="Yin T."/>
            <person name="Douglas C."/>
            <person name="Marra M."/>
            <person name="Sandberg G."/>
            <person name="Van de Peer Y."/>
            <person name="Rokhsar D."/>
        </authorList>
    </citation>
    <scope>NUCLEOTIDE SEQUENCE [LARGE SCALE GENOMIC DNA]</scope>
    <source>
        <strain evidence="12">cv. Nisqually</strain>
    </source>
</reference>
<dbReference type="EC" id="2.4.1.-" evidence="10"/>
<evidence type="ECO:0000313" key="11">
    <source>
        <dbReference type="EMBL" id="PNT03147.2"/>
    </source>
</evidence>
<keyword evidence="8 10" id="KW-1133">Transmembrane helix</keyword>
<comment type="similarity">
    <text evidence="3 10">Belongs to the ALG6/ALG8 glucosyltransferase family.</text>
</comment>
<dbReference type="GO" id="GO:0006488">
    <property type="term" value="P:dolichol-linked oligosaccharide biosynthetic process"/>
    <property type="evidence" value="ECO:0000318"/>
    <property type="project" value="GO_Central"/>
</dbReference>
<dbReference type="STRING" id="3694.A0A2K1XQU5"/>
<protein>
    <recommendedName>
        <fullName evidence="10">Alpha-1,3-glucosyltransferase</fullName>
        <ecNumber evidence="10">2.4.1.-</ecNumber>
    </recommendedName>
</protein>
<dbReference type="PANTHER" id="PTHR12413">
    <property type="entry name" value="DOLICHYL GLYCOSYLTRANSFERASE"/>
    <property type="match status" value="1"/>
</dbReference>
<keyword evidence="12" id="KW-1185">Reference proteome</keyword>
<evidence type="ECO:0000256" key="9">
    <source>
        <dbReference type="ARBA" id="ARBA00023136"/>
    </source>
</evidence>
<name>A0A2K1XQU5_POPTR</name>
<dbReference type="GO" id="GO:0042283">
    <property type="term" value="F:dolichyl pyrophosphate Glc1Man9GlcNAc2 alpha-1,3-glucosyltransferase activity"/>
    <property type="evidence" value="ECO:0000318"/>
    <property type="project" value="GO_Central"/>
</dbReference>
<evidence type="ECO:0000256" key="5">
    <source>
        <dbReference type="ARBA" id="ARBA00022679"/>
    </source>
</evidence>
<dbReference type="InterPro" id="IPR004856">
    <property type="entry name" value="Glyco_trans_ALG6/ALG8"/>
</dbReference>
<evidence type="ECO:0000256" key="10">
    <source>
        <dbReference type="RuleBase" id="RU363110"/>
    </source>
</evidence>
<sequence>MEHERKHPVNLKTHHLEEHPIFSCLAKTYNEEPVLFSHALTTVWVLLWKFFNHSLDCWLEFLTKSSILARR</sequence>
<accession>A0A2K1XQU5</accession>
<gene>
    <name evidence="11" type="ORF">POPTR_014G066850v4</name>
</gene>
<dbReference type="FunCoup" id="A0A2K1XQU5">
    <property type="interactions" value="4709"/>
</dbReference>
<evidence type="ECO:0000256" key="1">
    <source>
        <dbReference type="ARBA" id="ARBA00004477"/>
    </source>
</evidence>
<organism evidence="11 12">
    <name type="scientific">Populus trichocarpa</name>
    <name type="common">Western balsam poplar</name>
    <name type="synonym">Populus balsamifera subsp. trichocarpa</name>
    <dbReference type="NCBI Taxonomy" id="3694"/>
    <lineage>
        <taxon>Eukaryota</taxon>
        <taxon>Viridiplantae</taxon>
        <taxon>Streptophyta</taxon>
        <taxon>Embryophyta</taxon>
        <taxon>Tracheophyta</taxon>
        <taxon>Spermatophyta</taxon>
        <taxon>Magnoliopsida</taxon>
        <taxon>eudicotyledons</taxon>
        <taxon>Gunneridae</taxon>
        <taxon>Pentapetalae</taxon>
        <taxon>rosids</taxon>
        <taxon>fabids</taxon>
        <taxon>Malpighiales</taxon>
        <taxon>Salicaceae</taxon>
        <taxon>Saliceae</taxon>
        <taxon>Populus</taxon>
    </lineage>
</organism>